<protein>
    <submittedName>
        <fullName evidence="2">SMI1/KNR4 family protein</fullName>
    </submittedName>
</protein>
<gene>
    <name evidence="2" type="ORF">D5F53_04965</name>
</gene>
<dbReference type="Gene3D" id="3.40.1580.10">
    <property type="entry name" value="SMI1/KNR4-like"/>
    <property type="match status" value="1"/>
</dbReference>
<dbReference type="RefSeq" id="WP_119846770.1">
    <property type="nucleotide sequence ID" value="NZ_CP032412.1"/>
</dbReference>
<dbReference type="SUPFAM" id="SSF160631">
    <property type="entry name" value="SMI1/KNR4-like"/>
    <property type="match status" value="1"/>
</dbReference>
<dbReference type="InterPro" id="IPR037883">
    <property type="entry name" value="Knr4/Smi1-like_sf"/>
</dbReference>
<accession>A0A385TGC5</accession>
<name>A0A385TGC5_PAELA</name>
<reference evidence="2 3" key="1">
    <citation type="submission" date="2018-09" db="EMBL/GenBank/DDBJ databases">
        <title>Genome Sequence of Paenibacillus lautus Strain E7593-69, Azo Dye-Degrading Bacteria, Isolated from Commercial Tattoo Inks.</title>
        <authorList>
            <person name="Nho S.W."/>
            <person name="Kim S.-J."/>
            <person name="Kweon O."/>
            <person name="Cerniglia C.E."/>
        </authorList>
    </citation>
    <scope>NUCLEOTIDE SEQUENCE [LARGE SCALE GENOMIC DNA]</scope>
    <source>
        <strain evidence="2 3">E7593-69</strain>
    </source>
</reference>
<evidence type="ECO:0000313" key="3">
    <source>
        <dbReference type="Proteomes" id="UP000266552"/>
    </source>
</evidence>
<evidence type="ECO:0000259" key="1">
    <source>
        <dbReference type="Pfam" id="PF09346"/>
    </source>
</evidence>
<sequence length="178" mass="20502">MWNIDFEHAYDIRAGAAEEQIARFVMEWNAGLSVQEMDEIKGRQVNPFPKSSPFYDQYVPLDPAGWKLPRRNFPASYLELLKYSNGGEFQQGARLFQFFNTDDLREMNLAYELPEYMPSAVSFAMDGSGNHYMFDMRKAPTNGEYAILFAHSGNLGYEDCERVADSLPALCTETWELY</sequence>
<dbReference type="EMBL" id="CP032412">
    <property type="protein sequence ID" value="AYB42673.1"/>
    <property type="molecule type" value="Genomic_DNA"/>
</dbReference>
<proteinExistence type="predicted"/>
<dbReference type="AlphaFoldDB" id="A0A385TGC5"/>
<evidence type="ECO:0000313" key="2">
    <source>
        <dbReference type="EMBL" id="AYB42673.1"/>
    </source>
</evidence>
<dbReference type="Pfam" id="PF09346">
    <property type="entry name" value="SMI1_KNR4"/>
    <property type="match status" value="1"/>
</dbReference>
<dbReference type="Proteomes" id="UP000266552">
    <property type="component" value="Chromosome"/>
</dbReference>
<feature type="domain" description="Knr4/Smi1-like" evidence="1">
    <location>
        <begin position="72"/>
        <end position="168"/>
    </location>
</feature>
<dbReference type="InterPro" id="IPR018958">
    <property type="entry name" value="Knr4/Smi1-like_dom"/>
</dbReference>
<keyword evidence="3" id="KW-1185">Reference proteome</keyword>
<dbReference type="KEGG" id="plw:D5F53_04965"/>
<organism evidence="2 3">
    <name type="scientific">Paenibacillus lautus</name>
    <name type="common">Bacillus lautus</name>
    <dbReference type="NCBI Taxonomy" id="1401"/>
    <lineage>
        <taxon>Bacteria</taxon>
        <taxon>Bacillati</taxon>
        <taxon>Bacillota</taxon>
        <taxon>Bacilli</taxon>
        <taxon>Bacillales</taxon>
        <taxon>Paenibacillaceae</taxon>
        <taxon>Paenibacillus</taxon>
    </lineage>
</organism>